<dbReference type="EMBL" id="RCMV01001554">
    <property type="protein sequence ID" value="KAG3208099.1"/>
    <property type="molecule type" value="Genomic_DNA"/>
</dbReference>
<accession>A0A8T1H7S8</accession>
<protein>
    <submittedName>
        <fullName evidence="3">Uncharacterized protein</fullName>
    </submittedName>
</protein>
<dbReference type="Proteomes" id="UP000760860">
    <property type="component" value="Unassembled WGS sequence"/>
</dbReference>
<dbReference type="Proteomes" id="UP000697107">
    <property type="component" value="Unassembled WGS sequence"/>
</dbReference>
<evidence type="ECO:0000313" key="2">
    <source>
        <dbReference type="EMBL" id="KAG2954689.1"/>
    </source>
</evidence>
<evidence type="ECO:0000313" key="4">
    <source>
        <dbReference type="Proteomes" id="UP000760860"/>
    </source>
</evidence>
<feature type="compositionally biased region" description="Polar residues" evidence="1">
    <location>
        <begin position="1"/>
        <end position="11"/>
    </location>
</feature>
<dbReference type="EMBL" id="RCML01003507">
    <property type="protein sequence ID" value="KAG2954689.1"/>
    <property type="molecule type" value="Genomic_DNA"/>
</dbReference>
<dbReference type="AlphaFoldDB" id="A0A8T1H7S8"/>
<feature type="region of interest" description="Disordered" evidence="1">
    <location>
        <begin position="1"/>
        <end position="33"/>
    </location>
</feature>
<organism evidence="3 4">
    <name type="scientific">Phytophthora cactorum</name>
    <dbReference type="NCBI Taxonomy" id="29920"/>
    <lineage>
        <taxon>Eukaryota</taxon>
        <taxon>Sar</taxon>
        <taxon>Stramenopiles</taxon>
        <taxon>Oomycota</taxon>
        <taxon>Peronosporomycetes</taxon>
        <taxon>Peronosporales</taxon>
        <taxon>Peronosporaceae</taxon>
        <taxon>Phytophthora</taxon>
    </lineage>
</organism>
<comment type="caution">
    <text evidence="3">The sequence shown here is derived from an EMBL/GenBank/DDBJ whole genome shotgun (WGS) entry which is preliminary data.</text>
</comment>
<reference evidence="3" key="1">
    <citation type="submission" date="2018-05" db="EMBL/GenBank/DDBJ databases">
        <title>Effector identification in a new, highly contiguous assembly of the strawberry crown rot pathogen Phytophthora cactorum.</title>
        <authorList>
            <person name="Armitage A.D."/>
            <person name="Nellist C.F."/>
            <person name="Bates H."/>
            <person name="Vickerstaff R.J."/>
            <person name="Harrison R.J."/>
        </authorList>
    </citation>
    <scope>NUCLEOTIDE SEQUENCE</scope>
    <source>
        <strain evidence="2">P415</strain>
        <strain evidence="3">P421</strain>
    </source>
</reference>
<evidence type="ECO:0000313" key="3">
    <source>
        <dbReference type="EMBL" id="KAG3208099.1"/>
    </source>
</evidence>
<gene>
    <name evidence="2" type="ORF">PC118_g24828</name>
    <name evidence="3" type="ORF">PC129_g20871</name>
</gene>
<name>A0A8T1H7S8_9STRA</name>
<sequence length="83" mass="9131">MNGWNQAASRTNKAHHALAKTATAEPKSFPKITDAEQQSRCGHRCSPRNRACSWISVMDSLSDTAQCGDSSLWSLLVRLSRSI</sequence>
<evidence type="ECO:0000256" key="1">
    <source>
        <dbReference type="SAM" id="MobiDB-lite"/>
    </source>
</evidence>
<proteinExistence type="predicted"/>